<dbReference type="Proteomes" id="UP000030645">
    <property type="component" value="Unassembled WGS sequence"/>
</dbReference>
<feature type="compositionally biased region" description="Basic and acidic residues" evidence="1">
    <location>
        <begin position="40"/>
        <end position="52"/>
    </location>
</feature>
<dbReference type="AlphaFoldDB" id="W9RQ95"/>
<keyword evidence="3" id="KW-1185">Reference proteome</keyword>
<evidence type="ECO:0000313" key="2">
    <source>
        <dbReference type="EMBL" id="EXB87870.1"/>
    </source>
</evidence>
<name>W9RQ95_9ROSA</name>
<evidence type="ECO:0000313" key="3">
    <source>
        <dbReference type="Proteomes" id="UP000030645"/>
    </source>
</evidence>
<reference evidence="3" key="1">
    <citation type="submission" date="2013-01" db="EMBL/GenBank/DDBJ databases">
        <title>Draft Genome Sequence of a Mulberry Tree, Morus notabilis C.K. Schneid.</title>
        <authorList>
            <person name="He N."/>
            <person name="Zhao S."/>
        </authorList>
    </citation>
    <scope>NUCLEOTIDE SEQUENCE</scope>
</reference>
<dbReference type="EMBL" id="KE344940">
    <property type="protein sequence ID" value="EXB87870.1"/>
    <property type="molecule type" value="Genomic_DNA"/>
</dbReference>
<sequence>MVKIGGIARRSRRYFEKISDFVVRIFEKDIMIWVYLKSSHSDERSDGLEKKAVGSVASGDGFPSERWGRVEGLEEKKRVA</sequence>
<feature type="region of interest" description="Disordered" evidence="1">
    <location>
        <begin position="40"/>
        <end position="62"/>
    </location>
</feature>
<proteinExistence type="predicted"/>
<gene>
    <name evidence="2" type="ORF">L484_015000</name>
</gene>
<accession>W9RQ95</accession>
<organism evidence="2 3">
    <name type="scientific">Morus notabilis</name>
    <dbReference type="NCBI Taxonomy" id="981085"/>
    <lineage>
        <taxon>Eukaryota</taxon>
        <taxon>Viridiplantae</taxon>
        <taxon>Streptophyta</taxon>
        <taxon>Embryophyta</taxon>
        <taxon>Tracheophyta</taxon>
        <taxon>Spermatophyta</taxon>
        <taxon>Magnoliopsida</taxon>
        <taxon>eudicotyledons</taxon>
        <taxon>Gunneridae</taxon>
        <taxon>Pentapetalae</taxon>
        <taxon>rosids</taxon>
        <taxon>fabids</taxon>
        <taxon>Rosales</taxon>
        <taxon>Moraceae</taxon>
        <taxon>Moreae</taxon>
        <taxon>Morus</taxon>
    </lineage>
</organism>
<evidence type="ECO:0000256" key="1">
    <source>
        <dbReference type="SAM" id="MobiDB-lite"/>
    </source>
</evidence>
<protein>
    <submittedName>
        <fullName evidence="2">Uncharacterized protein</fullName>
    </submittedName>
</protein>